<name>A0A1A8QBQ7_9TELE</name>
<sequence length="89" mass="9086">AGLGDHGGGPPAQPLCPLPTTRDQPDPVRLPGEPGHAGVVLHGHAASTAVPPQHPQPHPAFHAHRRAAGGPGWDHKSALAVTAPWRGVQ</sequence>
<dbReference type="AlphaFoldDB" id="A0A1A8QBQ7"/>
<keyword evidence="2" id="KW-0808">Transferase</keyword>
<keyword evidence="2" id="KW-0418">Kinase</keyword>
<protein>
    <submittedName>
        <fullName evidence="2">AXL receptor tyrosine kinase</fullName>
    </submittedName>
</protein>
<feature type="non-terminal residue" evidence="2">
    <location>
        <position position="1"/>
    </location>
</feature>
<reference evidence="2" key="2">
    <citation type="submission" date="2016-06" db="EMBL/GenBank/DDBJ databases">
        <title>The genome of a short-lived fish provides insights into sex chromosome evolution and the genetic control of aging.</title>
        <authorList>
            <person name="Reichwald K."/>
            <person name="Felder M."/>
            <person name="Petzold A."/>
            <person name="Koch P."/>
            <person name="Groth M."/>
            <person name="Platzer M."/>
        </authorList>
    </citation>
    <scope>NUCLEOTIDE SEQUENCE</scope>
    <source>
        <tissue evidence="2">Brain</tissue>
    </source>
</reference>
<dbReference type="GO" id="GO:0016301">
    <property type="term" value="F:kinase activity"/>
    <property type="evidence" value="ECO:0007669"/>
    <property type="project" value="UniProtKB-KW"/>
</dbReference>
<reference evidence="2" key="1">
    <citation type="submission" date="2016-05" db="EMBL/GenBank/DDBJ databases">
        <authorList>
            <person name="Lavstsen T."/>
            <person name="Jespersen J.S."/>
        </authorList>
    </citation>
    <scope>NUCLEOTIDE SEQUENCE</scope>
    <source>
        <tissue evidence="2">Brain</tissue>
    </source>
</reference>
<evidence type="ECO:0000313" key="2">
    <source>
        <dbReference type="EMBL" id="SBR90767.1"/>
    </source>
</evidence>
<evidence type="ECO:0000256" key="1">
    <source>
        <dbReference type="SAM" id="MobiDB-lite"/>
    </source>
</evidence>
<gene>
    <name evidence="2" type="primary">AXL</name>
</gene>
<dbReference type="EMBL" id="HAEG01011831">
    <property type="protein sequence ID" value="SBR90767.1"/>
    <property type="molecule type" value="Transcribed_RNA"/>
</dbReference>
<feature type="compositionally biased region" description="Gly residues" evidence="1">
    <location>
        <begin position="1"/>
        <end position="10"/>
    </location>
</feature>
<proteinExistence type="predicted"/>
<organism evidence="2">
    <name type="scientific">Nothobranchius pienaari</name>
    <dbReference type="NCBI Taxonomy" id="704102"/>
    <lineage>
        <taxon>Eukaryota</taxon>
        <taxon>Metazoa</taxon>
        <taxon>Chordata</taxon>
        <taxon>Craniata</taxon>
        <taxon>Vertebrata</taxon>
        <taxon>Euteleostomi</taxon>
        <taxon>Actinopterygii</taxon>
        <taxon>Neopterygii</taxon>
        <taxon>Teleostei</taxon>
        <taxon>Neoteleostei</taxon>
        <taxon>Acanthomorphata</taxon>
        <taxon>Ovalentaria</taxon>
        <taxon>Atherinomorphae</taxon>
        <taxon>Cyprinodontiformes</taxon>
        <taxon>Nothobranchiidae</taxon>
        <taxon>Nothobranchius</taxon>
    </lineage>
</organism>
<feature type="region of interest" description="Disordered" evidence="1">
    <location>
        <begin position="1"/>
        <end position="39"/>
    </location>
</feature>
<keyword evidence="2" id="KW-0675">Receptor</keyword>
<accession>A0A1A8QBQ7</accession>